<keyword evidence="1" id="KW-0812">Transmembrane</keyword>
<evidence type="ECO:0000313" key="3">
    <source>
        <dbReference type="EMBL" id="MBW8640236.1"/>
    </source>
</evidence>
<evidence type="ECO:0000256" key="1">
    <source>
        <dbReference type="SAM" id="Phobius"/>
    </source>
</evidence>
<organism evidence="3 4">
    <name type="scientific">Flavimaribacter sediminis</name>
    <dbReference type="NCBI Taxonomy" id="2865987"/>
    <lineage>
        <taxon>Bacteria</taxon>
        <taxon>Pseudomonadati</taxon>
        <taxon>Pseudomonadota</taxon>
        <taxon>Alphaproteobacteria</taxon>
        <taxon>Hyphomicrobiales</taxon>
        <taxon>Rhizobiaceae</taxon>
        <taxon>Flavimaribacter</taxon>
    </lineage>
</organism>
<dbReference type="InterPro" id="IPR018704">
    <property type="entry name" value="SecYEG/CpoB_TPR"/>
</dbReference>
<feature type="transmembrane region" description="Helical" evidence="1">
    <location>
        <begin position="29"/>
        <end position="47"/>
    </location>
</feature>
<gene>
    <name evidence="3" type="ORF">K1W69_23785</name>
</gene>
<dbReference type="RefSeq" id="WP_220230945.1">
    <property type="nucleotide sequence ID" value="NZ_JAICBX010000005.1"/>
</dbReference>
<accession>A0AAE3D400</accession>
<dbReference type="Proteomes" id="UP001196509">
    <property type="component" value="Unassembled WGS sequence"/>
</dbReference>
<comment type="caution">
    <text evidence="3">The sequence shown here is derived from an EMBL/GenBank/DDBJ whole genome shotgun (WGS) entry which is preliminary data.</text>
</comment>
<dbReference type="AlphaFoldDB" id="A0AAE3D400"/>
<dbReference type="EMBL" id="JAICBX010000005">
    <property type="protein sequence ID" value="MBW8640236.1"/>
    <property type="molecule type" value="Genomic_DNA"/>
</dbReference>
<reference evidence="3" key="1">
    <citation type="submission" date="2021-08" db="EMBL/GenBank/DDBJ databases">
        <title>Hoeflea bacterium WL0058 sp. nov., isolated from the sediment.</title>
        <authorList>
            <person name="Wang L."/>
            <person name="Zhang D."/>
        </authorList>
    </citation>
    <scope>NUCLEOTIDE SEQUENCE</scope>
    <source>
        <strain evidence="3">WL0058</strain>
    </source>
</reference>
<sequence length="224" mass="24823">MSDDSFFREVDEELRSDRMKSIWQRFGKYLIGLAILIVLATAGFRGYEYWSKSQASKSGDLFLEAITLSNEGELDEALGVLRELEVDGYGSYDVLARMRAATVLADKEDFRGAIAEFVDVGRDNDVPKAIRDVSRVRAAYLLVDHGSYEDVSAQVEVLSGADNPMRHSAREALGLSAWKNGNFSQAVEWFSLIVGDTDAPSNVRQRAEVMLDLMAAAGHDTKQT</sequence>
<keyword evidence="1" id="KW-0472">Membrane</keyword>
<evidence type="ECO:0000313" key="4">
    <source>
        <dbReference type="Proteomes" id="UP001196509"/>
    </source>
</evidence>
<evidence type="ECO:0000259" key="2">
    <source>
        <dbReference type="Pfam" id="PF09976"/>
    </source>
</evidence>
<proteinExistence type="predicted"/>
<name>A0AAE3D400_9HYPH</name>
<dbReference type="Pfam" id="PF09976">
    <property type="entry name" value="TPR_21"/>
    <property type="match status" value="1"/>
</dbReference>
<protein>
    <submittedName>
        <fullName evidence="3">Tetratricopeptide repeat protein</fullName>
    </submittedName>
</protein>
<keyword evidence="4" id="KW-1185">Reference proteome</keyword>
<keyword evidence="1" id="KW-1133">Transmembrane helix</keyword>
<feature type="domain" description="Ancillary SecYEG translocon subunit/Cell division coordinator CpoB TPR" evidence="2">
    <location>
        <begin position="20"/>
        <end position="156"/>
    </location>
</feature>